<evidence type="ECO:0000256" key="1">
    <source>
        <dbReference type="SAM" id="SignalP"/>
    </source>
</evidence>
<dbReference type="WBParaSite" id="SVE_0202000.1">
    <property type="protein sequence ID" value="SVE_0202000.1"/>
    <property type="gene ID" value="SVE_0202000"/>
</dbReference>
<dbReference type="Proteomes" id="UP000035680">
    <property type="component" value="Unassembled WGS sequence"/>
</dbReference>
<feature type="chain" id="PRO_5005328901" evidence="1">
    <location>
        <begin position="25"/>
        <end position="154"/>
    </location>
</feature>
<keyword evidence="1" id="KW-0732">Signal</keyword>
<proteinExistence type="predicted"/>
<protein>
    <submittedName>
        <fullName evidence="3">Uncharacterized protein</fullName>
    </submittedName>
</protein>
<name>A0A0K0EZR0_STRVS</name>
<organism evidence="2 3">
    <name type="scientific">Strongyloides venezuelensis</name>
    <name type="common">Threadworm</name>
    <dbReference type="NCBI Taxonomy" id="75913"/>
    <lineage>
        <taxon>Eukaryota</taxon>
        <taxon>Metazoa</taxon>
        <taxon>Ecdysozoa</taxon>
        <taxon>Nematoda</taxon>
        <taxon>Chromadorea</taxon>
        <taxon>Rhabditida</taxon>
        <taxon>Tylenchina</taxon>
        <taxon>Panagrolaimomorpha</taxon>
        <taxon>Strongyloidoidea</taxon>
        <taxon>Strongyloididae</taxon>
        <taxon>Strongyloides</taxon>
    </lineage>
</organism>
<dbReference type="AlphaFoldDB" id="A0A0K0EZR0"/>
<accession>A0A0K0EZR0</accession>
<evidence type="ECO:0000313" key="3">
    <source>
        <dbReference type="WBParaSite" id="SVE_0202000.1"/>
    </source>
</evidence>
<feature type="signal peptide" evidence="1">
    <location>
        <begin position="1"/>
        <end position="24"/>
    </location>
</feature>
<reference evidence="2" key="1">
    <citation type="submission" date="2014-07" db="EMBL/GenBank/DDBJ databases">
        <authorList>
            <person name="Martin A.A"/>
            <person name="De Silva N."/>
        </authorList>
    </citation>
    <scope>NUCLEOTIDE SEQUENCE</scope>
</reference>
<keyword evidence="2" id="KW-1185">Reference proteome</keyword>
<reference evidence="3" key="2">
    <citation type="submission" date="2015-08" db="UniProtKB">
        <authorList>
            <consortium name="WormBaseParasite"/>
        </authorList>
    </citation>
    <scope>IDENTIFICATION</scope>
</reference>
<sequence>MKPLISFIILAITSLIILIETKHSYNNNGEDQKSSDKKWIYYNKKWSLPKKIVNRAIRKYNKMYHKHYKLKRIEFAEKNQKSRNTKIRVAYVACDTTCRKFKIKKRKNKKYKICTKYKCNYFRATYEKDKSKKSMIWVRNLDNEKGTGKSNYEK</sequence>
<evidence type="ECO:0000313" key="2">
    <source>
        <dbReference type="Proteomes" id="UP000035680"/>
    </source>
</evidence>